<comment type="caution">
    <text evidence="2">The sequence shown here is derived from an EMBL/GenBank/DDBJ whole genome shotgun (WGS) entry which is preliminary data.</text>
</comment>
<dbReference type="Proteomes" id="UP000319894">
    <property type="component" value="Unassembled WGS sequence"/>
</dbReference>
<reference evidence="2 3" key="1">
    <citation type="submission" date="2018-06" db="EMBL/GenBank/DDBJ databases">
        <title>Natronomonas sp. F16-60 a new haloarchaeon isolated from a solar saltern of Isla Cristina, Huelva, Spain.</title>
        <authorList>
            <person name="Duran-Viseras A."/>
            <person name="Sanchez-Porro C."/>
            <person name="Ventosa A."/>
        </authorList>
    </citation>
    <scope>NUCLEOTIDE SEQUENCE [LARGE SCALE GENOMIC DNA]</scope>
    <source>
        <strain evidence="2 3">F16-60</strain>
    </source>
</reference>
<keyword evidence="3" id="KW-1185">Reference proteome</keyword>
<dbReference type="InParanoid" id="A0A554MY14"/>
<evidence type="ECO:0000313" key="3">
    <source>
        <dbReference type="Proteomes" id="UP000319894"/>
    </source>
</evidence>
<accession>A0A554MY14</accession>
<evidence type="ECO:0000256" key="1">
    <source>
        <dbReference type="SAM" id="MobiDB-lite"/>
    </source>
</evidence>
<gene>
    <name evidence="2" type="ORF">DP107_14975</name>
</gene>
<organism evidence="2 3">
    <name type="scientific">Haloglomus irregulare</name>
    <dbReference type="NCBI Taxonomy" id="2234134"/>
    <lineage>
        <taxon>Archaea</taxon>
        <taxon>Methanobacteriati</taxon>
        <taxon>Methanobacteriota</taxon>
        <taxon>Stenosarchaea group</taxon>
        <taxon>Halobacteria</taxon>
        <taxon>Halobacteriales</taxon>
        <taxon>Natronomonadaceae</taxon>
        <taxon>Haloglomus</taxon>
    </lineage>
</organism>
<dbReference type="AlphaFoldDB" id="A0A554MY14"/>
<sequence length="122" mass="12662">MESPKPRGRAGVGDDVARYAGPSASNDTYARFRRGLLGPTRPGNAVASGVLTFIGAFVTGLRGPLGGSVLDIAVVPVCELGAEPTSGWLRDQSITSRTLKPPVAREPLGQVAPARRTTTAHL</sequence>
<evidence type="ECO:0000313" key="2">
    <source>
        <dbReference type="EMBL" id="TSD09670.1"/>
    </source>
</evidence>
<name>A0A554MY14_9EURY</name>
<protein>
    <submittedName>
        <fullName evidence="2">Uncharacterized protein</fullName>
    </submittedName>
</protein>
<dbReference type="EMBL" id="QMDX01000011">
    <property type="protein sequence ID" value="TSD09670.1"/>
    <property type="molecule type" value="Genomic_DNA"/>
</dbReference>
<proteinExistence type="predicted"/>
<feature type="region of interest" description="Disordered" evidence="1">
    <location>
        <begin position="1"/>
        <end position="21"/>
    </location>
</feature>
<feature type="region of interest" description="Disordered" evidence="1">
    <location>
        <begin position="92"/>
        <end position="122"/>
    </location>
</feature>